<evidence type="ECO:0000313" key="2">
    <source>
        <dbReference type="Proteomes" id="UP000324222"/>
    </source>
</evidence>
<organism evidence="1 2">
    <name type="scientific">Portunus trituberculatus</name>
    <name type="common">Swimming crab</name>
    <name type="synonym">Neptunus trituberculatus</name>
    <dbReference type="NCBI Taxonomy" id="210409"/>
    <lineage>
        <taxon>Eukaryota</taxon>
        <taxon>Metazoa</taxon>
        <taxon>Ecdysozoa</taxon>
        <taxon>Arthropoda</taxon>
        <taxon>Crustacea</taxon>
        <taxon>Multicrustacea</taxon>
        <taxon>Malacostraca</taxon>
        <taxon>Eumalacostraca</taxon>
        <taxon>Eucarida</taxon>
        <taxon>Decapoda</taxon>
        <taxon>Pleocyemata</taxon>
        <taxon>Brachyura</taxon>
        <taxon>Eubrachyura</taxon>
        <taxon>Portunoidea</taxon>
        <taxon>Portunidae</taxon>
        <taxon>Portuninae</taxon>
        <taxon>Portunus</taxon>
    </lineage>
</organism>
<dbReference type="AlphaFoldDB" id="A0A5B7KI97"/>
<evidence type="ECO:0008006" key="3">
    <source>
        <dbReference type="Google" id="ProtNLM"/>
    </source>
</evidence>
<dbReference type="SUPFAM" id="SSF56219">
    <property type="entry name" value="DNase I-like"/>
    <property type="match status" value="1"/>
</dbReference>
<dbReference type="Proteomes" id="UP000324222">
    <property type="component" value="Unassembled WGS sequence"/>
</dbReference>
<evidence type="ECO:0000313" key="1">
    <source>
        <dbReference type="EMBL" id="MPD04849.1"/>
    </source>
</evidence>
<comment type="caution">
    <text evidence="1">The sequence shown here is derived from an EMBL/GenBank/DDBJ whole genome shotgun (WGS) entry which is preliminary data.</text>
</comment>
<sequence>MLDSSLNNDPKCLDTSLNFFYIKFCNIRSLRSYFQSIEHHLSSTKPHLLFLTETQLSEATNSSPFSVPSFFLYSYFRFKAGGCFYVRNDLTCSRAHALESSEFSPIWLRLNSYPLTKFICAVYLSPKSCDYSKFLDYLTSKVEQIVSLYPFVISIPGDFNVYHQLWLFSSFTVHIGELAFRFAILHDLEQLAQHPTLILDRRRDTPNILDFFHTSNPFCLRC</sequence>
<keyword evidence="2" id="KW-1185">Reference proteome</keyword>
<accession>A0A5B7KI97</accession>
<dbReference type="InterPro" id="IPR036691">
    <property type="entry name" value="Endo/exonu/phosph_ase_sf"/>
</dbReference>
<name>A0A5B7KI97_PORTR</name>
<reference evidence="1 2" key="1">
    <citation type="submission" date="2019-05" db="EMBL/GenBank/DDBJ databases">
        <title>Another draft genome of Portunus trituberculatus and its Hox gene families provides insights of decapod evolution.</title>
        <authorList>
            <person name="Jeong J.-H."/>
            <person name="Song I."/>
            <person name="Kim S."/>
            <person name="Choi T."/>
            <person name="Kim D."/>
            <person name="Ryu S."/>
            <person name="Kim W."/>
        </authorList>
    </citation>
    <scope>NUCLEOTIDE SEQUENCE [LARGE SCALE GENOMIC DNA]</scope>
    <source>
        <tissue evidence="1">Muscle</tissue>
    </source>
</reference>
<proteinExistence type="predicted"/>
<dbReference type="EMBL" id="VSRR010143122">
    <property type="protein sequence ID" value="MPD04849.1"/>
    <property type="molecule type" value="Genomic_DNA"/>
</dbReference>
<dbReference type="Gene3D" id="3.60.10.10">
    <property type="entry name" value="Endonuclease/exonuclease/phosphatase"/>
    <property type="match status" value="1"/>
</dbReference>
<gene>
    <name evidence="1" type="ORF">E2C01_100560</name>
</gene>
<protein>
    <recommendedName>
        <fullName evidence="3">Endonuclease/exonuclease/phosphatase domain-containing protein</fullName>
    </recommendedName>
</protein>